<sequence>MKPVNVIAVTSGKGGVGKSNVSVNLACQLAKLGRRVLLMDADLGLGNIDILLGLRPTKTLADVIAGRVHLRDILIEGPCGIRIVPAASGIKRMAEMQPSEHARIVQGFADLGDDFDVMIVDTAAGVSDSVVTFTRASTHVLVVLTEEPTSLADAYGLIKVLKRDAGISNFNVLSNMVSGDRSGRAVFNRLNEVAQRFLDVNLRYAGAVPRDEFLKKAVSRQKAVSELYPATDATAAFKRLAAVVDQWAPPTTARGHIEFFVERLLGVPNLAGVA</sequence>
<dbReference type="RefSeq" id="WP_340674574.1">
    <property type="nucleotide sequence ID" value="NZ_JBHTIT010000001.1"/>
</dbReference>
<dbReference type="InterPro" id="IPR050625">
    <property type="entry name" value="ParA/MinD_ATPase"/>
</dbReference>
<accession>A0ABW3HF09</accession>
<gene>
    <name evidence="3" type="ORF">ACFQ0F_03475</name>
</gene>
<evidence type="ECO:0000313" key="3">
    <source>
        <dbReference type="EMBL" id="MFD0949457.1"/>
    </source>
</evidence>
<evidence type="ECO:0000256" key="2">
    <source>
        <dbReference type="ARBA" id="ARBA00022840"/>
    </source>
</evidence>
<name>A0ABW3HF09_9GAMM</name>
<dbReference type="Gene3D" id="3.40.50.300">
    <property type="entry name" value="P-loop containing nucleotide triphosphate hydrolases"/>
    <property type="match status" value="1"/>
</dbReference>
<dbReference type="SUPFAM" id="SSF52540">
    <property type="entry name" value="P-loop containing nucleoside triphosphate hydrolases"/>
    <property type="match status" value="1"/>
</dbReference>
<keyword evidence="4" id="KW-1185">Reference proteome</keyword>
<organism evidence="3 4">
    <name type="scientific">Paraperlucidibaca wandonensis</name>
    <dbReference type="NCBI Taxonomy" id="1268273"/>
    <lineage>
        <taxon>Bacteria</taxon>
        <taxon>Pseudomonadati</taxon>
        <taxon>Pseudomonadota</taxon>
        <taxon>Gammaproteobacteria</taxon>
        <taxon>Moraxellales</taxon>
        <taxon>Moraxellaceae</taxon>
        <taxon>Paraperlucidibaca</taxon>
    </lineage>
</organism>
<dbReference type="InterPro" id="IPR033875">
    <property type="entry name" value="FlhG"/>
</dbReference>
<proteinExistence type="predicted"/>
<keyword evidence="1" id="KW-0547">Nucleotide-binding</keyword>
<dbReference type="CDD" id="cd02038">
    <property type="entry name" value="FlhG-like"/>
    <property type="match status" value="1"/>
</dbReference>
<dbReference type="InterPro" id="IPR033756">
    <property type="entry name" value="YlxH/NBP35"/>
</dbReference>
<evidence type="ECO:0000313" key="4">
    <source>
        <dbReference type="Proteomes" id="UP001597044"/>
    </source>
</evidence>
<keyword evidence="2" id="KW-0067">ATP-binding</keyword>
<dbReference type="Pfam" id="PF10609">
    <property type="entry name" value="ParA"/>
    <property type="match status" value="1"/>
</dbReference>
<protein>
    <submittedName>
        <fullName evidence="3">MinD/ParA family protein</fullName>
    </submittedName>
</protein>
<dbReference type="EMBL" id="JBHTIT010000001">
    <property type="protein sequence ID" value="MFD0949457.1"/>
    <property type="molecule type" value="Genomic_DNA"/>
</dbReference>
<dbReference type="PIRSF" id="PIRSF003092">
    <property type="entry name" value="MinD"/>
    <property type="match status" value="1"/>
</dbReference>
<comment type="caution">
    <text evidence="3">The sequence shown here is derived from an EMBL/GenBank/DDBJ whole genome shotgun (WGS) entry which is preliminary data.</text>
</comment>
<dbReference type="PANTHER" id="PTHR43384">
    <property type="entry name" value="SEPTUM SITE-DETERMINING PROTEIN MIND HOMOLOG, CHLOROPLASTIC-RELATED"/>
    <property type="match status" value="1"/>
</dbReference>
<reference evidence="4" key="1">
    <citation type="journal article" date="2019" name="Int. J. Syst. Evol. Microbiol.">
        <title>The Global Catalogue of Microorganisms (GCM) 10K type strain sequencing project: providing services to taxonomists for standard genome sequencing and annotation.</title>
        <authorList>
            <consortium name="The Broad Institute Genomics Platform"/>
            <consortium name="The Broad Institute Genome Sequencing Center for Infectious Disease"/>
            <person name="Wu L."/>
            <person name="Ma J."/>
        </authorList>
    </citation>
    <scope>NUCLEOTIDE SEQUENCE [LARGE SCALE GENOMIC DNA]</scope>
    <source>
        <strain evidence="4">CCUG 63419</strain>
    </source>
</reference>
<dbReference type="PANTHER" id="PTHR43384:SF4">
    <property type="entry name" value="CELLULOSE BIOSYNTHESIS PROTEIN BCSQ-RELATED"/>
    <property type="match status" value="1"/>
</dbReference>
<dbReference type="InterPro" id="IPR025501">
    <property type="entry name" value="MinD_FleN"/>
</dbReference>
<dbReference type="InterPro" id="IPR027417">
    <property type="entry name" value="P-loop_NTPase"/>
</dbReference>
<evidence type="ECO:0000256" key="1">
    <source>
        <dbReference type="ARBA" id="ARBA00022741"/>
    </source>
</evidence>
<dbReference type="Proteomes" id="UP001597044">
    <property type="component" value="Unassembled WGS sequence"/>
</dbReference>